<evidence type="ECO:0000313" key="2">
    <source>
        <dbReference type="EMBL" id="EPS31550.1"/>
    </source>
</evidence>
<dbReference type="EMBL" id="KB644413">
    <property type="protein sequence ID" value="EPS31550.1"/>
    <property type="molecule type" value="Genomic_DNA"/>
</dbReference>
<name>S7ZLM4_PENO1</name>
<dbReference type="AlphaFoldDB" id="S7ZLM4"/>
<feature type="region of interest" description="Disordered" evidence="1">
    <location>
        <begin position="13"/>
        <end position="37"/>
    </location>
</feature>
<organism evidence="2 3">
    <name type="scientific">Penicillium oxalicum (strain 114-2 / CGMCC 5302)</name>
    <name type="common">Penicillium decumbens</name>
    <dbReference type="NCBI Taxonomy" id="933388"/>
    <lineage>
        <taxon>Eukaryota</taxon>
        <taxon>Fungi</taxon>
        <taxon>Dikarya</taxon>
        <taxon>Ascomycota</taxon>
        <taxon>Pezizomycotina</taxon>
        <taxon>Eurotiomycetes</taxon>
        <taxon>Eurotiomycetidae</taxon>
        <taxon>Eurotiales</taxon>
        <taxon>Aspergillaceae</taxon>
        <taxon>Penicillium</taxon>
    </lineage>
</organism>
<proteinExistence type="predicted"/>
<dbReference type="Proteomes" id="UP000019376">
    <property type="component" value="Unassembled WGS sequence"/>
</dbReference>
<reference evidence="2 3" key="1">
    <citation type="journal article" date="2013" name="PLoS ONE">
        <title>Genomic and secretomic analyses reveal unique features of the lignocellulolytic enzyme system of Penicillium decumbens.</title>
        <authorList>
            <person name="Liu G."/>
            <person name="Zhang L."/>
            <person name="Wei X."/>
            <person name="Zou G."/>
            <person name="Qin Y."/>
            <person name="Ma L."/>
            <person name="Li J."/>
            <person name="Zheng H."/>
            <person name="Wang S."/>
            <person name="Wang C."/>
            <person name="Xun L."/>
            <person name="Zhao G.-P."/>
            <person name="Zhou Z."/>
            <person name="Qu Y."/>
        </authorList>
    </citation>
    <scope>NUCLEOTIDE SEQUENCE [LARGE SCALE GENOMIC DNA]</scope>
    <source>
        <strain evidence="3">114-2 / CGMCC 5302</strain>
    </source>
</reference>
<evidence type="ECO:0000256" key="1">
    <source>
        <dbReference type="SAM" id="MobiDB-lite"/>
    </source>
</evidence>
<gene>
    <name evidence="2" type="ORF">PDE_06505</name>
</gene>
<accession>S7ZLM4</accession>
<sequence>MNGALTSAAAVLRDADLRPGRKNPQWSGRVQMDPGDTLPTTLESKSMTLEPFISEDWTLGPGLSFVFDVGGI</sequence>
<dbReference type="HOGENOM" id="CLU_2722998_0_0_1"/>
<keyword evidence="3" id="KW-1185">Reference proteome</keyword>
<protein>
    <submittedName>
        <fullName evidence="2">Uncharacterized protein</fullName>
    </submittedName>
</protein>
<evidence type="ECO:0000313" key="3">
    <source>
        <dbReference type="Proteomes" id="UP000019376"/>
    </source>
</evidence>